<dbReference type="GeneID" id="24792845"/>
<gene>
    <name evidence="1" type="ORF">BRM9_1681</name>
</gene>
<reference evidence="1 2" key="1">
    <citation type="submission" date="2013-12" db="EMBL/GenBank/DDBJ databases">
        <title>The complete genome sequence of Methanobacterium sp. BRM9.</title>
        <authorList>
            <consortium name="Pastoral Greenhouse Gas Research Consortium"/>
            <person name="Kelly W.J."/>
            <person name="Leahy S.C."/>
            <person name="Perry R."/>
            <person name="Li D."/>
            <person name="Altermann E."/>
            <person name="Lambie S.C."/>
            <person name="Attwood G.T."/>
        </authorList>
    </citation>
    <scope>NUCLEOTIDE SEQUENCE [LARGE SCALE GENOMIC DNA]</scope>
    <source>
        <strain evidence="1 2">BRM9</strain>
    </source>
</reference>
<dbReference type="EMBL" id="CP006933">
    <property type="protein sequence ID" value="AIS32492.1"/>
    <property type="molecule type" value="Genomic_DNA"/>
</dbReference>
<dbReference type="AlphaFoldDB" id="A0A089ZEN5"/>
<organism evidence="1 2">
    <name type="scientific">Methanobacterium formicicum</name>
    <dbReference type="NCBI Taxonomy" id="2162"/>
    <lineage>
        <taxon>Archaea</taxon>
        <taxon>Methanobacteriati</taxon>
        <taxon>Methanobacteriota</taxon>
        <taxon>Methanomada group</taxon>
        <taxon>Methanobacteria</taxon>
        <taxon>Methanobacteriales</taxon>
        <taxon>Methanobacteriaceae</taxon>
        <taxon>Methanobacterium</taxon>
    </lineage>
</organism>
<accession>A0A089ZEN5</accession>
<dbReference type="Proteomes" id="UP000029661">
    <property type="component" value="Chromosome"/>
</dbReference>
<dbReference type="STRING" id="2162.BRM9_1681"/>
<evidence type="ECO:0000313" key="2">
    <source>
        <dbReference type="Proteomes" id="UP000029661"/>
    </source>
</evidence>
<evidence type="ECO:0000313" key="1">
    <source>
        <dbReference type="EMBL" id="AIS32492.1"/>
    </source>
</evidence>
<proteinExistence type="predicted"/>
<sequence>MSDEVISKDEKPAGWEGKEKIFDKKLTSQNSITISPLNGNRDEIYKLRIMGAAALTATPTIESNLSNNWQGDGYYFKDDAGYFIVDGDLSGKPKLGEGFTGGSAVNQLNIKAEFVLMKNIERSFRSDCSFRTPSYKGRSTLSAHHTGDYTTSLNYITINFGGPFTGRVILQRVSLD</sequence>
<dbReference type="KEGG" id="mfc:BRM9_1681"/>
<protein>
    <submittedName>
        <fullName evidence="1">Uncharacterized protein</fullName>
    </submittedName>
</protein>
<name>A0A089ZEN5_METFO</name>
<dbReference type="RefSeq" id="WP_048085448.1">
    <property type="nucleotide sequence ID" value="NZ_CP006933.1"/>
</dbReference>